<accession>X1HIQ7</accession>
<proteinExistence type="predicted"/>
<feature type="compositionally biased region" description="Basic and acidic residues" evidence="1">
    <location>
        <begin position="1"/>
        <end position="12"/>
    </location>
</feature>
<sequence length="233" mass="26782">KKVINVDEKIDNQEGSTSKQEDLQILDKSPVLLLETKGLSGLPRESDTMQVYKYIARRMKEWDKTDVRGISIINHQRNIPPLERNNRNVFTKPQIDDANSNDITLITTWNLFLLVRGMVKWNWNPEVLQDLLYRKGVLSKIPTNYLPVGKVVKYWKNLNVIAVKIDDNKIQKGQRVGYVTAKGYFEEYALSLEVENKNVIDAISGQTVGIKTEYSNDIIVKDTLVCIVMNKNE</sequence>
<dbReference type="EMBL" id="BARU01018204">
    <property type="protein sequence ID" value="GAH53714.1"/>
    <property type="molecule type" value="Genomic_DNA"/>
</dbReference>
<protein>
    <submittedName>
        <fullName evidence="2">Uncharacterized protein</fullName>
    </submittedName>
</protein>
<gene>
    <name evidence="2" type="ORF">S03H2_30109</name>
</gene>
<reference evidence="2" key="1">
    <citation type="journal article" date="2014" name="Front. Microbiol.">
        <title>High frequency of phylogenetically diverse reductive dehalogenase-homologous genes in deep subseafloor sedimentary metagenomes.</title>
        <authorList>
            <person name="Kawai M."/>
            <person name="Futagami T."/>
            <person name="Toyoda A."/>
            <person name="Takaki Y."/>
            <person name="Nishi S."/>
            <person name="Hori S."/>
            <person name="Arai W."/>
            <person name="Tsubouchi T."/>
            <person name="Morono Y."/>
            <person name="Uchiyama I."/>
            <person name="Ito T."/>
            <person name="Fujiyama A."/>
            <person name="Inagaki F."/>
            <person name="Takami H."/>
        </authorList>
    </citation>
    <scope>NUCLEOTIDE SEQUENCE</scope>
    <source>
        <strain evidence="2">Expedition CK06-06</strain>
    </source>
</reference>
<feature type="region of interest" description="Disordered" evidence="1">
    <location>
        <begin position="1"/>
        <end position="21"/>
    </location>
</feature>
<feature type="non-terminal residue" evidence="2">
    <location>
        <position position="1"/>
    </location>
</feature>
<comment type="caution">
    <text evidence="2">The sequence shown here is derived from an EMBL/GenBank/DDBJ whole genome shotgun (WGS) entry which is preliminary data.</text>
</comment>
<dbReference type="AlphaFoldDB" id="X1HIQ7"/>
<organism evidence="2">
    <name type="scientific">marine sediment metagenome</name>
    <dbReference type="NCBI Taxonomy" id="412755"/>
    <lineage>
        <taxon>unclassified sequences</taxon>
        <taxon>metagenomes</taxon>
        <taxon>ecological metagenomes</taxon>
    </lineage>
</organism>
<name>X1HIQ7_9ZZZZ</name>
<evidence type="ECO:0000313" key="2">
    <source>
        <dbReference type="EMBL" id="GAH53714.1"/>
    </source>
</evidence>
<evidence type="ECO:0000256" key="1">
    <source>
        <dbReference type="SAM" id="MobiDB-lite"/>
    </source>
</evidence>